<keyword evidence="1" id="KW-0812">Transmembrane</keyword>
<sequence length="210" mass="23223">MKGLIRKDLYLSASLLKVGIGIWVFAFCFCLGTKSNTYGVMMAMIYEMSVLMSTMTADGKGGWAYALQGPVSRDQIVLEKYGYCMVMNLVLLAAGICNGAAATVFWNLSWEDLLIAGLLNLIYGFYLNAALLPLFYKIGPEHMQLAVLLAMLLPFILIIGAIYWVSLPGNLEIPARTAYQAGAAGLAVMFLLWIGSFFLSRKIFREREID</sequence>
<reference evidence="2" key="2">
    <citation type="submission" date="2021-04" db="EMBL/GenBank/DDBJ databases">
        <authorList>
            <person name="Gilroy R."/>
        </authorList>
    </citation>
    <scope>NUCLEOTIDE SEQUENCE</scope>
    <source>
        <strain evidence="2">ChiSjej1B19-8411</strain>
    </source>
</reference>
<evidence type="ECO:0000313" key="3">
    <source>
        <dbReference type="Proteomes" id="UP000886817"/>
    </source>
</evidence>
<accession>A0A9D1WGM5</accession>
<feature type="transmembrane region" description="Helical" evidence="1">
    <location>
        <begin position="20"/>
        <end position="46"/>
    </location>
</feature>
<name>A0A9D1WGM5_9FIRM</name>
<evidence type="ECO:0000256" key="1">
    <source>
        <dbReference type="SAM" id="Phobius"/>
    </source>
</evidence>
<organism evidence="2 3">
    <name type="scientific">Candidatus Blautia gallistercoris</name>
    <dbReference type="NCBI Taxonomy" id="2838490"/>
    <lineage>
        <taxon>Bacteria</taxon>
        <taxon>Bacillati</taxon>
        <taxon>Bacillota</taxon>
        <taxon>Clostridia</taxon>
        <taxon>Lachnospirales</taxon>
        <taxon>Lachnospiraceae</taxon>
        <taxon>Blautia</taxon>
    </lineage>
</organism>
<dbReference type="AlphaFoldDB" id="A0A9D1WGM5"/>
<proteinExistence type="predicted"/>
<evidence type="ECO:0000313" key="2">
    <source>
        <dbReference type="EMBL" id="HIX58482.1"/>
    </source>
</evidence>
<comment type="caution">
    <text evidence="2">The sequence shown here is derived from an EMBL/GenBank/DDBJ whole genome shotgun (WGS) entry which is preliminary data.</text>
</comment>
<gene>
    <name evidence="2" type="ORF">IAA45_02025</name>
</gene>
<dbReference type="InterPro" id="IPR025699">
    <property type="entry name" value="ABC2_memb-like"/>
</dbReference>
<feature type="transmembrane region" description="Helical" evidence="1">
    <location>
        <begin position="114"/>
        <end position="136"/>
    </location>
</feature>
<keyword evidence="1" id="KW-0472">Membrane</keyword>
<dbReference type="EMBL" id="DXEX01000052">
    <property type="protein sequence ID" value="HIX58482.1"/>
    <property type="molecule type" value="Genomic_DNA"/>
</dbReference>
<reference evidence="2" key="1">
    <citation type="journal article" date="2021" name="PeerJ">
        <title>Extensive microbial diversity within the chicken gut microbiome revealed by metagenomics and culture.</title>
        <authorList>
            <person name="Gilroy R."/>
            <person name="Ravi A."/>
            <person name="Getino M."/>
            <person name="Pursley I."/>
            <person name="Horton D.L."/>
            <person name="Alikhan N.F."/>
            <person name="Baker D."/>
            <person name="Gharbi K."/>
            <person name="Hall N."/>
            <person name="Watson M."/>
            <person name="Adriaenssens E.M."/>
            <person name="Foster-Nyarko E."/>
            <person name="Jarju S."/>
            <person name="Secka A."/>
            <person name="Antonio M."/>
            <person name="Oren A."/>
            <person name="Chaudhuri R.R."/>
            <person name="La Ragione R."/>
            <person name="Hildebrand F."/>
            <person name="Pallen M.J."/>
        </authorList>
    </citation>
    <scope>NUCLEOTIDE SEQUENCE</scope>
    <source>
        <strain evidence="2">ChiSjej1B19-8411</strain>
    </source>
</reference>
<feature type="transmembrane region" description="Helical" evidence="1">
    <location>
        <begin position="178"/>
        <end position="199"/>
    </location>
</feature>
<protein>
    <submittedName>
        <fullName evidence="2">ABC-2 transporter permease</fullName>
    </submittedName>
</protein>
<feature type="transmembrane region" description="Helical" evidence="1">
    <location>
        <begin position="83"/>
        <end position="108"/>
    </location>
</feature>
<dbReference type="Pfam" id="PF13346">
    <property type="entry name" value="ABC2_membrane_5"/>
    <property type="match status" value="1"/>
</dbReference>
<feature type="transmembrane region" description="Helical" evidence="1">
    <location>
        <begin position="145"/>
        <end position="166"/>
    </location>
</feature>
<keyword evidence="1" id="KW-1133">Transmembrane helix</keyword>
<dbReference type="Proteomes" id="UP000886817">
    <property type="component" value="Unassembled WGS sequence"/>
</dbReference>